<feature type="compositionally biased region" description="Basic and acidic residues" evidence="1">
    <location>
        <begin position="1484"/>
        <end position="1506"/>
    </location>
</feature>
<keyword evidence="5" id="KW-1185">Reference proteome</keyword>
<feature type="transmembrane region" description="Helical" evidence="2">
    <location>
        <begin position="1418"/>
        <end position="1436"/>
    </location>
</feature>
<dbReference type="EMBL" id="JACBZX010000001">
    <property type="protein sequence ID" value="NYG38239.1"/>
    <property type="molecule type" value="Genomic_DNA"/>
</dbReference>
<feature type="transmembrane region" description="Helical" evidence="2">
    <location>
        <begin position="399"/>
        <end position="419"/>
    </location>
</feature>
<name>A0A852X5R1_9MICO</name>
<feature type="transmembrane region" description="Helical" evidence="2">
    <location>
        <begin position="122"/>
        <end position="155"/>
    </location>
</feature>
<feature type="transmembrane region" description="Helical" evidence="2">
    <location>
        <begin position="1456"/>
        <end position="1475"/>
    </location>
</feature>
<keyword evidence="4" id="KW-0328">Glycosyltransferase</keyword>
<evidence type="ECO:0000313" key="4">
    <source>
        <dbReference type="EMBL" id="NYG38239.1"/>
    </source>
</evidence>
<protein>
    <submittedName>
        <fullName evidence="4">Arabinofuranan 3-O-arabinosyltransferase</fullName>
        <ecNumber evidence="4">2.4.2.-</ecNumber>
    </submittedName>
</protein>
<sequence length="1506" mass="158037">MRRRQITPYRLVTAGLLTLLTLIVVGNSWGVFQTDIKPEVYLAPGEMLPRYLSAWSSSPYLGSPNLNVGLVPVLAVTALLRGIGLDAEMAFKIYHLLLWALAAWGTARLLRTLVPRAGRWAALIAGVAYIANPYAVAAGSTLAIALPMALLPWLLITITKALRDPRGWTWPAATGLVFFAMSGMNVGVVPVLQLLLVIPLALYVRTEQGLRWREVAGALARCALFVVAVSLYWLVPSIAATATGTQIVDASETPEGINRTSSFVEVLRGLGLWSYYGSDETGPWIPEFAIYLTSPLVILLTMLWPAAALLSLRVVPARLARLSAGTAALAAVVMVGLYPDGRGSSGFALLLGWVLEHVPAMEAFRTTNKIGAGLALAFALVLGVGLARTLPRVMSRPGAGPAVGGLAMATLFALVAPAITGNLYTSPLDVPGYWRQAADAVDEGAEDGRVLLLPGQTRPQYRWSEERPDDLPSSLFSRDAVIPETTPNTSAHGANYLAALDDTLQSGNGGSHHVSPYARYLGADQILLRHDVAWEGDGGARPGTTSTALSSDPGLRGLVNFGEPGENTFTVANPPVSVEESLLPPLQLYGVRSAPGVVRAAPVAGSIVVAGDAWSVPALAREDLLAGDPTLRYAADLGADELSSMLGEDGRLVVTDTNQRRSVIANRLTAGHSAVLAPDEDPGLTRALGDDPDDQSVLVRDGVEVQATDEGGTFFDVPSGVAENAIDGDRSTAWLFGDFQGATGERLDLTLPEPTELGEVTIRTTALGDTAIDALVVSAGERRERVTADEDGIVRVDLDGVETDELRLEVAGQRGTGFSLVGVSEIDLGLPEPLVAERVTRTPRTLDTLYADLDPEQRERFARTPLDVSLTRVQNTDSLDDDTEQGLRRAFSVPDDREVSLTATARMADDAEPLMDEVLGLDTTYQARSSGAYFDSVERRASQASDGSARTAWVPGGPLAEAWWQIRGPQRTIDDVTVRQVADPEDEGDTAWITGVRVLVDGEEVATGEVGEGSATVTVPEGTTGRTVRVVVDEVDDAQGQRPPRVSDIDTGATIAATGEEQTCITVATLDGEPVQMRPRDTENLAGPRGPATRWVGCGRESLVWGEHQLRPVDGVQLDTVTMRDVQGREPTEPTPPPVVGTEQGGGSSLSVEVGPSRTPYVLSIGQGYDPRWTATLEDGTDLGEPIVVNGYATGWLVESTQGQTIDIRFGPQRPATVALVASGGSLLVAGILFAAPLARRRREEVASEREGAWGDEHQSGPAEPGEPDPRPGAGTSGRGTSGRRSGATAGATAVATTPAESAPAESAPAETSAVGTAAGEPPASSGSSAPVTDAGAPAVSGLPDAAETDEHAPGSHVAPRTPRAPLGERLFRASGRSRLLLEAALALGALLIGGIGAGLGALLAVLLLRRVGPRPRLLVAVGSALVLVSAILFVLQAQAAGTLGEISASTVAEALVPHHVAGAGLTMAVLGAFLRPVRRPGARRGDERTPPDRETNDAEENDAHA</sequence>
<evidence type="ECO:0000313" key="5">
    <source>
        <dbReference type="Proteomes" id="UP000592181"/>
    </source>
</evidence>
<feature type="transmembrane region" description="Helical" evidence="2">
    <location>
        <begin position="175"/>
        <end position="203"/>
    </location>
</feature>
<evidence type="ECO:0000256" key="1">
    <source>
        <dbReference type="SAM" id="MobiDB-lite"/>
    </source>
</evidence>
<keyword evidence="4" id="KW-0808">Transferase</keyword>
<keyword evidence="2" id="KW-0472">Membrane</keyword>
<keyword evidence="2" id="KW-0812">Transmembrane</keyword>
<reference evidence="4 5" key="1">
    <citation type="submission" date="2020-07" db="EMBL/GenBank/DDBJ databases">
        <title>Sequencing the genomes of 1000 actinobacteria strains.</title>
        <authorList>
            <person name="Klenk H.-P."/>
        </authorList>
    </citation>
    <scope>NUCLEOTIDE SEQUENCE [LARGE SCALE GENOMIC DNA]</scope>
    <source>
        <strain evidence="4 5">DSM 24723</strain>
    </source>
</reference>
<dbReference type="Proteomes" id="UP000592181">
    <property type="component" value="Unassembled WGS sequence"/>
</dbReference>
<dbReference type="EC" id="2.4.2.-" evidence="4"/>
<evidence type="ECO:0000259" key="3">
    <source>
        <dbReference type="Pfam" id="PF11847"/>
    </source>
</evidence>
<gene>
    <name evidence="4" type="ORF">BJY28_002708</name>
</gene>
<feature type="transmembrane region" description="Helical" evidence="2">
    <location>
        <begin position="288"/>
        <end position="312"/>
    </location>
</feature>
<proteinExistence type="predicted"/>
<feature type="transmembrane region" description="Helical" evidence="2">
    <location>
        <begin position="319"/>
        <end position="338"/>
    </location>
</feature>
<accession>A0A852X5R1</accession>
<feature type="transmembrane region" description="Helical" evidence="2">
    <location>
        <begin position="1385"/>
        <end position="1409"/>
    </location>
</feature>
<feature type="compositionally biased region" description="Basic and acidic residues" evidence="1">
    <location>
        <begin position="1246"/>
        <end position="1259"/>
    </location>
</feature>
<comment type="caution">
    <text evidence="4">The sequence shown here is derived from an EMBL/GenBank/DDBJ whole genome shotgun (WGS) entry which is preliminary data.</text>
</comment>
<organism evidence="4 5">
    <name type="scientific">Janibacter alkaliphilus</name>
    <dbReference type="NCBI Taxonomy" id="1069963"/>
    <lineage>
        <taxon>Bacteria</taxon>
        <taxon>Bacillati</taxon>
        <taxon>Actinomycetota</taxon>
        <taxon>Actinomycetes</taxon>
        <taxon>Micrococcales</taxon>
        <taxon>Intrasporangiaceae</taxon>
        <taxon>Janibacter</taxon>
    </lineage>
</organism>
<feature type="region of interest" description="Disordered" evidence="1">
    <location>
        <begin position="1246"/>
        <end position="1364"/>
    </location>
</feature>
<feature type="domain" description="Alpha-(1-&gt;3)-arabinofuranosyltransferase N-terminal GT-C" evidence="3">
    <location>
        <begin position="20"/>
        <end position="681"/>
    </location>
</feature>
<feature type="region of interest" description="Disordered" evidence="1">
    <location>
        <begin position="1126"/>
        <end position="1153"/>
    </location>
</feature>
<feature type="region of interest" description="Disordered" evidence="1">
    <location>
        <begin position="1481"/>
        <end position="1506"/>
    </location>
</feature>
<feature type="transmembrane region" description="Helical" evidence="2">
    <location>
        <begin position="370"/>
        <end position="387"/>
    </location>
</feature>
<feature type="compositionally biased region" description="Low complexity" evidence="1">
    <location>
        <begin position="1283"/>
        <end position="1331"/>
    </location>
</feature>
<dbReference type="Pfam" id="PF11847">
    <property type="entry name" value="GT-C_AftD"/>
    <property type="match status" value="1"/>
</dbReference>
<keyword evidence="2" id="KW-1133">Transmembrane helix</keyword>
<dbReference type="GO" id="GO:0016757">
    <property type="term" value="F:glycosyltransferase activity"/>
    <property type="evidence" value="ECO:0007669"/>
    <property type="project" value="UniProtKB-KW"/>
</dbReference>
<feature type="transmembrane region" description="Helical" evidence="2">
    <location>
        <begin position="215"/>
        <end position="235"/>
    </location>
</feature>
<dbReference type="RefSeq" id="WP_179463468.1">
    <property type="nucleotide sequence ID" value="NZ_JACBZX010000001.1"/>
</dbReference>
<dbReference type="InterPro" id="IPR021798">
    <property type="entry name" value="AftD_N"/>
</dbReference>
<evidence type="ECO:0000256" key="2">
    <source>
        <dbReference type="SAM" id="Phobius"/>
    </source>
</evidence>